<protein>
    <submittedName>
        <fullName evidence="1">Uncharacterized protein</fullName>
    </submittedName>
</protein>
<dbReference type="Proteomes" id="UP000637578">
    <property type="component" value="Unassembled WGS sequence"/>
</dbReference>
<proteinExistence type="predicted"/>
<gene>
    <name evidence="1" type="ORF">GCM10012275_53420</name>
</gene>
<organism evidence="1 2">
    <name type="scientific">Longimycelium tulufanense</name>
    <dbReference type="NCBI Taxonomy" id="907463"/>
    <lineage>
        <taxon>Bacteria</taxon>
        <taxon>Bacillati</taxon>
        <taxon>Actinomycetota</taxon>
        <taxon>Actinomycetes</taxon>
        <taxon>Pseudonocardiales</taxon>
        <taxon>Pseudonocardiaceae</taxon>
        <taxon>Longimycelium</taxon>
    </lineage>
</organism>
<evidence type="ECO:0000313" key="1">
    <source>
        <dbReference type="EMBL" id="GGM76034.1"/>
    </source>
</evidence>
<dbReference type="RefSeq" id="WP_189061180.1">
    <property type="nucleotide sequence ID" value="NZ_BMMK01000035.1"/>
</dbReference>
<dbReference type="EMBL" id="BMMK01000035">
    <property type="protein sequence ID" value="GGM76034.1"/>
    <property type="molecule type" value="Genomic_DNA"/>
</dbReference>
<reference evidence="1" key="1">
    <citation type="journal article" date="2014" name="Int. J. Syst. Evol. Microbiol.">
        <title>Complete genome sequence of Corynebacterium casei LMG S-19264T (=DSM 44701T), isolated from a smear-ripened cheese.</title>
        <authorList>
            <consortium name="US DOE Joint Genome Institute (JGI-PGF)"/>
            <person name="Walter F."/>
            <person name="Albersmeier A."/>
            <person name="Kalinowski J."/>
            <person name="Ruckert C."/>
        </authorList>
    </citation>
    <scope>NUCLEOTIDE SEQUENCE</scope>
    <source>
        <strain evidence="1">CGMCC 4.5737</strain>
    </source>
</reference>
<dbReference type="AlphaFoldDB" id="A0A8J3CD51"/>
<comment type="caution">
    <text evidence="1">The sequence shown here is derived from an EMBL/GenBank/DDBJ whole genome shotgun (WGS) entry which is preliminary data.</text>
</comment>
<accession>A0A8J3CD51</accession>
<name>A0A8J3CD51_9PSEU</name>
<evidence type="ECO:0000313" key="2">
    <source>
        <dbReference type="Proteomes" id="UP000637578"/>
    </source>
</evidence>
<sequence length="158" mass="17733">MASRNVSQLAEHWTAKVVPPGTYYCDAPSVQVPPGVYVLGHDGDYRDGPTVQIRIDDAFDEHGNDVSGELAETLAELLRGRSQRRLAALLRGMARRCSRQRRELNVRPTQWAYEAACDALERRRVALVKALGLPSDTGFYEAVGHARNLRRDKENFRA</sequence>
<keyword evidence="2" id="KW-1185">Reference proteome</keyword>
<reference evidence="1" key="2">
    <citation type="submission" date="2020-09" db="EMBL/GenBank/DDBJ databases">
        <authorList>
            <person name="Sun Q."/>
            <person name="Zhou Y."/>
        </authorList>
    </citation>
    <scope>NUCLEOTIDE SEQUENCE</scope>
    <source>
        <strain evidence="1">CGMCC 4.5737</strain>
    </source>
</reference>